<evidence type="ECO:0000313" key="2">
    <source>
        <dbReference type="Proteomes" id="UP001519343"/>
    </source>
</evidence>
<gene>
    <name evidence="1" type="ORF">J2Z37_004110</name>
</gene>
<accession>A0ABS4GV00</accession>
<evidence type="ECO:0000313" key="1">
    <source>
        <dbReference type="EMBL" id="MBP1934093.1"/>
    </source>
</evidence>
<dbReference type="RefSeq" id="WP_209812098.1">
    <property type="nucleotide sequence ID" value="NZ_JAGGKT010000016.1"/>
</dbReference>
<keyword evidence="2" id="KW-1185">Reference proteome</keyword>
<name>A0ABS4GV00_9BACL</name>
<comment type="caution">
    <text evidence="1">The sequence shown here is derived from an EMBL/GenBank/DDBJ whole genome shotgun (WGS) entry which is preliminary data.</text>
</comment>
<sequence length="124" mass="14698">MRNQLNALYDKLLDQWHGLRRERGSRRRDRSSEFRRSVLTEEDLEKLERIAQKKKLSVPELLQHAVSSYCQESDQMLKVKISEEQKERNPLLRLRGLASTSRPKTEMQGVDLYESDDLDLTLIR</sequence>
<dbReference type="EMBL" id="JAGGKT010000016">
    <property type="protein sequence ID" value="MBP1934093.1"/>
    <property type="molecule type" value="Genomic_DNA"/>
</dbReference>
<dbReference type="Proteomes" id="UP001519343">
    <property type="component" value="Unassembled WGS sequence"/>
</dbReference>
<protein>
    <submittedName>
        <fullName evidence="1">Phosphoenolpyruvate carboxylase</fullName>
    </submittedName>
</protein>
<proteinExistence type="predicted"/>
<reference evidence="1 2" key="1">
    <citation type="submission" date="2021-03" db="EMBL/GenBank/DDBJ databases">
        <title>Genomic Encyclopedia of Type Strains, Phase IV (KMG-IV): sequencing the most valuable type-strain genomes for metagenomic binning, comparative biology and taxonomic classification.</title>
        <authorList>
            <person name="Goeker M."/>
        </authorList>
    </citation>
    <scope>NUCLEOTIDE SEQUENCE [LARGE SCALE GENOMIC DNA]</scope>
    <source>
        <strain evidence="1 2">DSM 24738</strain>
    </source>
</reference>
<organism evidence="1 2">
    <name type="scientific">Ammoniphilus resinae</name>
    <dbReference type="NCBI Taxonomy" id="861532"/>
    <lineage>
        <taxon>Bacteria</taxon>
        <taxon>Bacillati</taxon>
        <taxon>Bacillota</taxon>
        <taxon>Bacilli</taxon>
        <taxon>Bacillales</taxon>
        <taxon>Paenibacillaceae</taxon>
        <taxon>Aneurinibacillus group</taxon>
        <taxon>Ammoniphilus</taxon>
    </lineage>
</organism>